<protein>
    <submittedName>
        <fullName evidence="2">Uncharacterized protein</fullName>
    </submittedName>
</protein>
<dbReference type="OrthoDB" id="10469334at2759"/>
<dbReference type="Proteomes" id="UP000660729">
    <property type="component" value="Unassembled WGS sequence"/>
</dbReference>
<dbReference type="AlphaFoldDB" id="A0A8H6VEE3"/>
<evidence type="ECO:0000313" key="2">
    <source>
        <dbReference type="EMBL" id="KAF7189283.1"/>
    </source>
</evidence>
<dbReference type="EMBL" id="JABCIY010000193">
    <property type="protein sequence ID" value="KAF7189283.1"/>
    <property type="molecule type" value="Genomic_DNA"/>
</dbReference>
<organism evidence="2 3">
    <name type="scientific">Pseudocercospora fuligena</name>
    <dbReference type="NCBI Taxonomy" id="685502"/>
    <lineage>
        <taxon>Eukaryota</taxon>
        <taxon>Fungi</taxon>
        <taxon>Dikarya</taxon>
        <taxon>Ascomycota</taxon>
        <taxon>Pezizomycotina</taxon>
        <taxon>Dothideomycetes</taxon>
        <taxon>Dothideomycetidae</taxon>
        <taxon>Mycosphaerellales</taxon>
        <taxon>Mycosphaerellaceae</taxon>
        <taxon>Pseudocercospora</taxon>
    </lineage>
</organism>
<accession>A0A8H6VEE3</accession>
<reference evidence="2" key="1">
    <citation type="submission" date="2020-04" db="EMBL/GenBank/DDBJ databases">
        <title>Draft genome resource of the tomato pathogen Pseudocercospora fuligena.</title>
        <authorList>
            <person name="Zaccaron A."/>
        </authorList>
    </citation>
    <scope>NUCLEOTIDE SEQUENCE</scope>
    <source>
        <strain evidence="2">PF001</strain>
    </source>
</reference>
<feature type="region of interest" description="Disordered" evidence="1">
    <location>
        <begin position="26"/>
        <end position="72"/>
    </location>
</feature>
<keyword evidence="3" id="KW-1185">Reference proteome</keyword>
<comment type="caution">
    <text evidence="2">The sequence shown here is derived from an EMBL/GenBank/DDBJ whole genome shotgun (WGS) entry which is preliminary data.</text>
</comment>
<feature type="compositionally biased region" description="Basic and acidic residues" evidence="1">
    <location>
        <begin position="61"/>
        <end position="71"/>
    </location>
</feature>
<evidence type="ECO:0000313" key="3">
    <source>
        <dbReference type="Proteomes" id="UP000660729"/>
    </source>
</evidence>
<feature type="compositionally biased region" description="Polar residues" evidence="1">
    <location>
        <begin position="32"/>
        <end position="51"/>
    </location>
</feature>
<name>A0A8H6VEE3_9PEZI</name>
<gene>
    <name evidence="2" type="ORF">HII31_09436</name>
</gene>
<sequence>MDGQDFFPSSSFGGWNDYDWVQQSLDQDRLGKQTNDSPRYSAELPSNQRVNAQAEENDLEDCGKNMKDETTPQKLGELLPFDWDEWMKGEAMKDDVEHNLEENGGNENGLETKEKTIPEDSEELSRLNFDLMGDFDEDKDTGDFLGETKNSLVKKEEWFENDIAVEEENTSDQANSPTEEEPAKGFEDLTVELRKKIFKLAFVEEDQILVQAKSLAGQTRYTFSSIKDGVKDHGPTNVYPKIAGFPVALFATKKSIYNEAIPIFSGKNKWIFYVGDAPENQMGKYFCSFQDLQTQQIYPRSTLRHFTEIKLVEMSRHEDLAEVTDPFRRAAEEAESLGLPFRLQKLYIRKLQWKNSELAAQLAPMLIAIFKAIHNLNPGVSVKNSGVLDIVDLISWDLGADAEQKRKARNRTRKVMGFVEDEFHNAGYV</sequence>
<feature type="region of interest" description="Disordered" evidence="1">
    <location>
        <begin position="165"/>
        <end position="185"/>
    </location>
</feature>
<evidence type="ECO:0000256" key="1">
    <source>
        <dbReference type="SAM" id="MobiDB-lite"/>
    </source>
</evidence>
<proteinExistence type="predicted"/>